<dbReference type="AlphaFoldDB" id="A0A7Y9C6B0"/>
<feature type="transmembrane region" description="Helical" evidence="1">
    <location>
        <begin position="173"/>
        <end position="190"/>
    </location>
</feature>
<dbReference type="GO" id="GO:0008237">
    <property type="term" value="F:metallopeptidase activity"/>
    <property type="evidence" value="ECO:0007669"/>
    <property type="project" value="UniProtKB-KW"/>
</dbReference>
<keyword evidence="3" id="KW-0645">Protease</keyword>
<keyword evidence="1" id="KW-0812">Transmembrane</keyword>
<keyword evidence="3" id="KW-0482">Metalloprotease</keyword>
<dbReference type="Proteomes" id="UP000535020">
    <property type="component" value="Unassembled WGS sequence"/>
</dbReference>
<keyword evidence="1" id="KW-1133">Transmembrane helix</keyword>
<evidence type="ECO:0000313" key="4">
    <source>
        <dbReference type="Proteomes" id="UP000535020"/>
    </source>
</evidence>
<sequence>MFIEQAYKGDNTPWKVALTTLLTTGIFIVNFMYVFFFLSATEVDQMYDMLKTTPKNVMLVANLFPFALLLGLLFLMVRALHERSLLSLTTSRKKIDFGRIFFSFTFIVLLTIGTFWISYEIDPSDLVWNFDPFKFSVLLVLSVLLFPAQIAFEEYLFRGFLMQQIGVATASRAVPFVITSILFGLFHSANPEVGEMGPGVMVFYIGTGFLLGIMTLMDEGLELALGFHLGNNLMAALLVTSDFSALQTDAVFRYTAQKDSGDMLSEMIVSIVITYPLILLILGKKYKWKGWREKLFGKVSKVEPKTISHDEYSHLS</sequence>
<evidence type="ECO:0000259" key="2">
    <source>
        <dbReference type="Pfam" id="PF02517"/>
    </source>
</evidence>
<dbReference type="PANTHER" id="PTHR39430:SF1">
    <property type="entry name" value="PROTEASE"/>
    <property type="match status" value="1"/>
</dbReference>
<dbReference type="Pfam" id="PF02517">
    <property type="entry name" value="Rce1-like"/>
    <property type="match status" value="1"/>
</dbReference>
<dbReference type="GO" id="GO:0080120">
    <property type="term" value="P:CAAX-box protein maturation"/>
    <property type="evidence" value="ECO:0007669"/>
    <property type="project" value="UniProtKB-ARBA"/>
</dbReference>
<keyword evidence="4" id="KW-1185">Reference proteome</keyword>
<accession>A0A7Y9C6B0</accession>
<evidence type="ECO:0000256" key="1">
    <source>
        <dbReference type="SAM" id="Phobius"/>
    </source>
</evidence>
<feature type="domain" description="CAAX prenyl protease 2/Lysostaphin resistance protein A-like" evidence="2">
    <location>
        <begin position="138"/>
        <end position="234"/>
    </location>
</feature>
<feature type="transmembrane region" description="Helical" evidence="1">
    <location>
        <begin position="223"/>
        <end position="243"/>
    </location>
</feature>
<feature type="transmembrane region" description="Helical" evidence="1">
    <location>
        <begin position="16"/>
        <end position="38"/>
    </location>
</feature>
<keyword evidence="3" id="KW-0378">Hydrolase</keyword>
<comment type="caution">
    <text evidence="3">The sequence shown here is derived from an EMBL/GenBank/DDBJ whole genome shotgun (WGS) entry which is preliminary data.</text>
</comment>
<feature type="transmembrane region" description="Helical" evidence="1">
    <location>
        <begin position="196"/>
        <end position="216"/>
    </location>
</feature>
<dbReference type="RefSeq" id="WP_176004867.1">
    <property type="nucleotide sequence ID" value="NZ_JABWMI010000005.1"/>
</dbReference>
<reference evidence="3 4" key="1">
    <citation type="submission" date="2020-07" db="EMBL/GenBank/DDBJ databases">
        <authorList>
            <person name="Sun Q."/>
        </authorList>
    </citation>
    <scope>NUCLEOTIDE SEQUENCE [LARGE SCALE GENOMIC DNA]</scope>
    <source>
        <strain evidence="3 4">MAH-1</strain>
    </source>
</reference>
<feature type="transmembrane region" description="Helical" evidence="1">
    <location>
        <begin position="58"/>
        <end position="80"/>
    </location>
</feature>
<organism evidence="3 4">
    <name type="scientific">Flavobacterium agri</name>
    <dbReference type="NCBI Taxonomy" id="2743471"/>
    <lineage>
        <taxon>Bacteria</taxon>
        <taxon>Pseudomonadati</taxon>
        <taxon>Bacteroidota</taxon>
        <taxon>Flavobacteriia</taxon>
        <taxon>Flavobacteriales</taxon>
        <taxon>Flavobacteriaceae</taxon>
        <taxon>Flavobacterium</taxon>
    </lineage>
</organism>
<gene>
    <name evidence="3" type="ORF">HZF10_03910</name>
</gene>
<protein>
    <submittedName>
        <fullName evidence="3">CPBP family intramembrane metalloprotease</fullName>
    </submittedName>
</protein>
<proteinExistence type="predicted"/>
<evidence type="ECO:0000313" key="3">
    <source>
        <dbReference type="EMBL" id="NYA70052.1"/>
    </source>
</evidence>
<feature type="transmembrane region" description="Helical" evidence="1">
    <location>
        <begin position="100"/>
        <end position="121"/>
    </location>
</feature>
<dbReference type="EMBL" id="JACBJI010000001">
    <property type="protein sequence ID" value="NYA70052.1"/>
    <property type="molecule type" value="Genomic_DNA"/>
</dbReference>
<keyword evidence="1" id="KW-0472">Membrane</keyword>
<dbReference type="InterPro" id="IPR003675">
    <property type="entry name" value="Rce1/LyrA-like_dom"/>
</dbReference>
<dbReference type="GO" id="GO:0004175">
    <property type="term" value="F:endopeptidase activity"/>
    <property type="evidence" value="ECO:0007669"/>
    <property type="project" value="UniProtKB-ARBA"/>
</dbReference>
<dbReference type="GO" id="GO:0006508">
    <property type="term" value="P:proteolysis"/>
    <property type="evidence" value="ECO:0007669"/>
    <property type="project" value="UniProtKB-KW"/>
</dbReference>
<name>A0A7Y9C6B0_9FLAO</name>
<feature type="transmembrane region" description="Helical" evidence="1">
    <location>
        <begin position="263"/>
        <end position="282"/>
    </location>
</feature>
<dbReference type="PANTHER" id="PTHR39430">
    <property type="entry name" value="MEMBRANE-ASSOCIATED PROTEASE-RELATED"/>
    <property type="match status" value="1"/>
</dbReference>
<feature type="transmembrane region" description="Helical" evidence="1">
    <location>
        <begin position="133"/>
        <end position="152"/>
    </location>
</feature>